<evidence type="ECO:0000256" key="8">
    <source>
        <dbReference type="ARBA" id="ARBA00023136"/>
    </source>
</evidence>
<feature type="chain" id="PRO_5045001350" description="Porin" evidence="10">
    <location>
        <begin position="22"/>
        <end position="105"/>
    </location>
</feature>
<keyword evidence="4 10" id="KW-0812">Transmembrane</keyword>
<evidence type="ECO:0000256" key="1">
    <source>
        <dbReference type="ARBA" id="ARBA00009521"/>
    </source>
</evidence>
<evidence type="ECO:0000256" key="4">
    <source>
        <dbReference type="ARBA" id="ARBA00022692"/>
    </source>
</evidence>
<evidence type="ECO:0000256" key="10">
    <source>
        <dbReference type="RuleBase" id="RU364005"/>
    </source>
</evidence>
<keyword evidence="9 10" id="KW-0998">Cell outer membrane</keyword>
<keyword evidence="7 10" id="KW-0626">Porin</keyword>
<gene>
    <name evidence="11" type="ORF">OCOJLMKI_0307</name>
</gene>
<evidence type="ECO:0000256" key="9">
    <source>
        <dbReference type="ARBA" id="ARBA00023237"/>
    </source>
</evidence>
<reference evidence="11" key="2">
    <citation type="submission" date="2021-08" db="EMBL/GenBank/DDBJ databases">
        <authorList>
            <person name="Tani A."/>
            <person name="Ola A."/>
            <person name="Ogura Y."/>
            <person name="Katsura K."/>
            <person name="Hayashi T."/>
        </authorList>
    </citation>
    <scope>NUCLEOTIDE SEQUENCE</scope>
    <source>
        <strain evidence="11">DSM 19015</strain>
    </source>
</reference>
<accession>A0ABQ4RSI5</accession>
<keyword evidence="3 10" id="KW-1134">Transmembrane beta strand</keyword>
<dbReference type="Pfam" id="PF02530">
    <property type="entry name" value="Porin_2"/>
    <property type="match status" value="1"/>
</dbReference>
<reference evidence="11" key="1">
    <citation type="journal article" date="2021" name="Front. Microbiol.">
        <title>Comprehensive Comparative Genomics and Phenotyping of Methylobacterium Species.</title>
        <authorList>
            <person name="Alessa O."/>
            <person name="Ogura Y."/>
            <person name="Fujitani Y."/>
            <person name="Takami H."/>
            <person name="Hayashi T."/>
            <person name="Sahin N."/>
            <person name="Tani A."/>
        </authorList>
    </citation>
    <scope>NUCLEOTIDE SEQUENCE</scope>
    <source>
        <strain evidence="11">DSM 19015</strain>
    </source>
</reference>
<feature type="signal peptide" evidence="10">
    <location>
        <begin position="1"/>
        <end position="21"/>
    </location>
</feature>
<keyword evidence="5 10" id="KW-0732">Signal</keyword>
<evidence type="ECO:0000256" key="6">
    <source>
        <dbReference type="ARBA" id="ARBA00023065"/>
    </source>
</evidence>
<dbReference type="InterPro" id="IPR003684">
    <property type="entry name" value="Porin_alphabac"/>
</dbReference>
<comment type="subcellular location">
    <subcellularLocation>
        <location evidence="10">Cell outer membrane</location>
        <topology evidence="10">Multi-pass membrane protein</topology>
    </subcellularLocation>
</comment>
<dbReference type="RefSeq" id="WP_238242322.1">
    <property type="nucleotide sequence ID" value="NZ_BPQP01000004.1"/>
</dbReference>
<evidence type="ECO:0000256" key="7">
    <source>
        <dbReference type="ARBA" id="ARBA00023114"/>
    </source>
</evidence>
<evidence type="ECO:0000256" key="2">
    <source>
        <dbReference type="ARBA" id="ARBA00022448"/>
    </source>
</evidence>
<proteinExistence type="inferred from homology"/>
<dbReference type="Proteomes" id="UP001055125">
    <property type="component" value="Unassembled WGS sequence"/>
</dbReference>
<comment type="domain">
    <text evidence="10">Consists of 16-stranded beta-barrel sheets, with large surface-exposed loops, that form a transmembrane pore at the center of each barrel. The pore is partially ocluded by a peptide loop that folds into the pore lumen.</text>
</comment>
<dbReference type="EMBL" id="BPQP01000004">
    <property type="protein sequence ID" value="GJD93118.1"/>
    <property type="molecule type" value="Genomic_DNA"/>
</dbReference>
<evidence type="ECO:0000256" key="3">
    <source>
        <dbReference type="ARBA" id="ARBA00022452"/>
    </source>
</evidence>
<keyword evidence="8 10" id="KW-0472">Membrane</keyword>
<comment type="similarity">
    <text evidence="1 10">Belongs to the alphaproteobacteria porin family.</text>
</comment>
<comment type="function">
    <text evidence="10">Forms passive diffusion pores that allow small molecular weight hydrophilic materials across the outer membrane.</text>
</comment>
<protein>
    <recommendedName>
        <fullName evidence="10">Porin</fullName>
    </recommendedName>
</protein>
<keyword evidence="2 10" id="KW-0813">Transport</keyword>
<sequence length="105" mass="11278">MALRWLPCLALALVAAFPAAARERAEPATQAARPCPTQGPGFIRIPGSDTCIRLGGRIVSGIEARIDRRAAVARPVTDGRFQIDARTQTDLGPVRTFVRIGSGRR</sequence>
<evidence type="ECO:0000313" key="11">
    <source>
        <dbReference type="EMBL" id="GJD93118.1"/>
    </source>
</evidence>
<evidence type="ECO:0000313" key="12">
    <source>
        <dbReference type="Proteomes" id="UP001055125"/>
    </source>
</evidence>
<evidence type="ECO:0000256" key="5">
    <source>
        <dbReference type="ARBA" id="ARBA00022729"/>
    </source>
</evidence>
<comment type="caution">
    <text evidence="11">The sequence shown here is derived from an EMBL/GenBank/DDBJ whole genome shotgun (WGS) entry which is preliminary data.</text>
</comment>
<organism evidence="11 12">
    <name type="scientific">Methylobacterium iners</name>
    <dbReference type="NCBI Taxonomy" id="418707"/>
    <lineage>
        <taxon>Bacteria</taxon>
        <taxon>Pseudomonadati</taxon>
        <taxon>Pseudomonadota</taxon>
        <taxon>Alphaproteobacteria</taxon>
        <taxon>Hyphomicrobiales</taxon>
        <taxon>Methylobacteriaceae</taxon>
        <taxon>Methylobacterium</taxon>
    </lineage>
</organism>
<name>A0ABQ4RSI5_9HYPH</name>
<keyword evidence="12" id="KW-1185">Reference proteome</keyword>
<keyword evidence="6 10" id="KW-0406">Ion transport</keyword>